<dbReference type="AlphaFoldDB" id="A0A9P4QBE3"/>
<name>A0A9P4QBE3_9PEZI</name>
<accession>A0A9P4QBE3</accession>
<reference evidence="1" key="1">
    <citation type="journal article" date="2020" name="Stud. Mycol.">
        <title>101 Dothideomycetes genomes: a test case for predicting lifestyles and emergence of pathogens.</title>
        <authorList>
            <person name="Haridas S."/>
            <person name="Albert R."/>
            <person name="Binder M."/>
            <person name="Bloem J."/>
            <person name="Labutti K."/>
            <person name="Salamov A."/>
            <person name="Andreopoulos B."/>
            <person name="Baker S."/>
            <person name="Barry K."/>
            <person name="Bills G."/>
            <person name="Bluhm B."/>
            <person name="Cannon C."/>
            <person name="Castanera R."/>
            <person name="Culley D."/>
            <person name="Daum C."/>
            <person name="Ezra D."/>
            <person name="Gonzalez J."/>
            <person name="Henrissat B."/>
            <person name="Kuo A."/>
            <person name="Liang C."/>
            <person name="Lipzen A."/>
            <person name="Lutzoni F."/>
            <person name="Magnuson J."/>
            <person name="Mondo S."/>
            <person name="Nolan M."/>
            <person name="Ohm R."/>
            <person name="Pangilinan J."/>
            <person name="Park H.-J."/>
            <person name="Ramirez L."/>
            <person name="Alfaro M."/>
            <person name="Sun H."/>
            <person name="Tritt A."/>
            <person name="Yoshinaga Y."/>
            <person name="Zwiers L.-H."/>
            <person name="Turgeon B."/>
            <person name="Goodwin S."/>
            <person name="Spatafora J."/>
            <person name="Crous P."/>
            <person name="Grigoriev I."/>
        </authorList>
    </citation>
    <scope>NUCLEOTIDE SEQUENCE</scope>
    <source>
        <strain evidence="1">CBS 116435</strain>
    </source>
</reference>
<evidence type="ECO:0000313" key="2">
    <source>
        <dbReference type="Proteomes" id="UP000799441"/>
    </source>
</evidence>
<dbReference type="OrthoDB" id="3635519at2759"/>
<organism evidence="1 2">
    <name type="scientific">Polychaeton citri CBS 116435</name>
    <dbReference type="NCBI Taxonomy" id="1314669"/>
    <lineage>
        <taxon>Eukaryota</taxon>
        <taxon>Fungi</taxon>
        <taxon>Dikarya</taxon>
        <taxon>Ascomycota</taxon>
        <taxon>Pezizomycotina</taxon>
        <taxon>Dothideomycetes</taxon>
        <taxon>Dothideomycetidae</taxon>
        <taxon>Capnodiales</taxon>
        <taxon>Capnodiaceae</taxon>
        <taxon>Polychaeton</taxon>
    </lineage>
</organism>
<dbReference type="EMBL" id="MU003778">
    <property type="protein sequence ID" value="KAF2723080.1"/>
    <property type="molecule type" value="Genomic_DNA"/>
</dbReference>
<gene>
    <name evidence="1" type="ORF">K431DRAFT_292807</name>
</gene>
<keyword evidence="2" id="KW-1185">Reference proteome</keyword>
<proteinExistence type="predicted"/>
<dbReference type="Proteomes" id="UP000799441">
    <property type="component" value="Unassembled WGS sequence"/>
</dbReference>
<evidence type="ECO:0000313" key="1">
    <source>
        <dbReference type="EMBL" id="KAF2723080.1"/>
    </source>
</evidence>
<sequence length="183" mass="20982">METPPAADLPAEDRINRTQECQDLLLEIKQMSRQREENIRLLAVCDGIAEERQRTLIIGRGTNSSAAIESIGSTQVQLENHRSLVTRHLKTIEKLQLAQRELILDLLMDTLDPSWYKFRRKNVVAAFQLANDVHLRIMRKSMMLSSLVRESDELSKTWESADEATNAECNISFEFVRSVEQPS</sequence>
<comment type="caution">
    <text evidence="1">The sequence shown here is derived from an EMBL/GenBank/DDBJ whole genome shotgun (WGS) entry which is preliminary data.</text>
</comment>
<protein>
    <submittedName>
        <fullName evidence="1">Uncharacterized protein</fullName>
    </submittedName>
</protein>